<evidence type="ECO:0000313" key="3">
    <source>
        <dbReference type="Proteomes" id="UP000248134"/>
    </source>
</evidence>
<keyword evidence="1" id="KW-0732">Signal</keyword>
<dbReference type="EMBL" id="QKQS01000023">
    <property type="protein sequence ID" value="PZA10917.1"/>
    <property type="molecule type" value="Genomic_DNA"/>
</dbReference>
<feature type="chain" id="PRO_5016342336" description="LPS-assembly lipoprotein" evidence="1">
    <location>
        <begin position="36"/>
        <end position="187"/>
    </location>
</feature>
<dbReference type="RefSeq" id="WP_110787009.1">
    <property type="nucleotide sequence ID" value="NZ_QKQS01000023.1"/>
</dbReference>
<dbReference type="Gene3D" id="3.30.160.150">
    <property type="entry name" value="Lipoprotein like domain"/>
    <property type="match status" value="1"/>
</dbReference>
<reference evidence="2 3" key="1">
    <citation type="submission" date="2018-06" db="EMBL/GenBank/DDBJ databases">
        <title>Draft Whole-Genome Sequence of the purple photosynthetic bacterium Rhodospeudomonas palustris XCP.</title>
        <authorList>
            <person name="Rayyan A."/>
            <person name="Meyer T.E."/>
            <person name="Kyndt J.A."/>
        </authorList>
    </citation>
    <scope>NUCLEOTIDE SEQUENCE [LARGE SCALE GENOMIC DNA]</scope>
    <source>
        <strain evidence="2 3">XCP</strain>
    </source>
</reference>
<name>A0A323UFC0_RHOPL</name>
<dbReference type="GO" id="GO:0043165">
    <property type="term" value="P:Gram-negative-bacterium-type cell outer membrane assembly"/>
    <property type="evidence" value="ECO:0007669"/>
    <property type="project" value="InterPro"/>
</dbReference>
<comment type="caution">
    <text evidence="2">The sequence shown here is derived from an EMBL/GenBank/DDBJ whole genome shotgun (WGS) entry which is preliminary data.</text>
</comment>
<dbReference type="AlphaFoldDB" id="A0A323UFC0"/>
<accession>A0A323UFC0</accession>
<feature type="signal peptide" evidence="1">
    <location>
        <begin position="1"/>
        <end position="35"/>
    </location>
</feature>
<dbReference type="PROSITE" id="PS51257">
    <property type="entry name" value="PROKAR_LIPOPROTEIN"/>
    <property type="match status" value="1"/>
</dbReference>
<evidence type="ECO:0000313" key="2">
    <source>
        <dbReference type="EMBL" id="PZA10917.1"/>
    </source>
</evidence>
<protein>
    <recommendedName>
        <fullName evidence="4">LPS-assembly lipoprotein</fullName>
    </recommendedName>
</protein>
<dbReference type="GO" id="GO:0019867">
    <property type="term" value="C:outer membrane"/>
    <property type="evidence" value="ECO:0007669"/>
    <property type="project" value="InterPro"/>
</dbReference>
<sequence length="187" mass="20223">MSSAKPAELKKFVARLALAVALAASVAGCFHPMYADRGDGSPTLRDKLSAIEVPPLDIPNGSRNSRLGVELRNKLMFKLYGSATGAPALYTLKIAISTSRSSLIVDPSTQLPTIENYAIDASYQLKDIATGKTVMTGNTFSRVEYDVPGQSQRFARTRAGRDAEDRAVQEIAENINTRLASFFYAGM</sequence>
<evidence type="ECO:0008006" key="4">
    <source>
        <dbReference type="Google" id="ProtNLM"/>
    </source>
</evidence>
<gene>
    <name evidence="2" type="ORF">DNX69_16385</name>
</gene>
<organism evidence="2 3">
    <name type="scientific">Rhodopseudomonas palustris</name>
    <dbReference type="NCBI Taxonomy" id="1076"/>
    <lineage>
        <taxon>Bacteria</taxon>
        <taxon>Pseudomonadati</taxon>
        <taxon>Pseudomonadota</taxon>
        <taxon>Alphaproteobacteria</taxon>
        <taxon>Hyphomicrobiales</taxon>
        <taxon>Nitrobacteraceae</taxon>
        <taxon>Rhodopseudomonas</taxon>
    </lineage>
</organism>
<proteinExistence type="predicted"/>
<dbReference type="InterPro" id="IPR007485">
    <property type="entry name" value="LPS_assembly_LptE"/>
</dbReference>
<evidence type="ECO:0000256" key="1">
    <source>
        <dbReference type="SAM" id="SignalP"/>
    </source>
</evidence>
<dbReference type="Pfam" id="PF04390">
    <property type="entry name" value="LptE"/>
    <property type="match status" value="1"/>
</dbReference>
<dbReference type="OrthoDB" id="7678210at2"/>
<dbReference type="Proteomes" id="UP000248134">
    <property type="component" value="Unassembled WGS sequence"/>
</dbReference>